<proteinExistence type="predicted"/>
<name>A0ABV9Q973_9BURK</name>
<evidence type="ECO:0000313" key="2">
    <source>
        <dbReference type="Proteomes" id="UP001596001"/>
    </source>
</evidence>
<dbReference type="EMBL" id="JBHSHJ010000001">
    <property type="protein sequence ID" value="MFC4787626.1"/>
    <property type="molecule type" value="Genomic_DNA"/>
</dbReference>
<keyword evidence="2" id="KW-1185">Reference proteome</keyword>
<dbReference type="InterPro" id="IPR011990">
    <property type="entry name" value="TPR-like_helical_dom_sf"/>
</dbReference>
<dbReference type="SUPFAM" id="SSF48452">
    <property type="entry name" value="TPR-like"/>
    <property type="match status" value="1"/>
</dbReference>
<reference evidence="2" key="1">
    <citation type="journal article" date="2019" name="Int. J. Syst. Evol. Microbiol.">
        <title>The Global Catalogue of Microorganisms (GCM) 10K type strain sequencing project: providing services to taxonomists for standard genome sequencing and annotation.</title>
        <authorList>
            <consortium name="The Broad Institute Genomics Platform"/>
            <consortium name="The Broad Institute Genome Sequencing Center for Infectious Disease"/>
            <person name="Wu L."/>
            <person name="Ma J."/>
        </authorList>
    </citation>
    <scope>NUCLEOTIDE SEQUENCE [LARGE SCALE GENOMIC DNA]</scope>
    <source>
        <strain evidence="2">CCUG 49452</strain>
    </source>
</reference>
<comment type="caution">
    <text evidence="1">The sequence shown here is derived from an EMBL/GenBank/DDBJ whole genome shotgun (WGS) entry which is preliminary data.</text>
</comment>
<evidence type="ECO:0008006" key="3">
    <source>
        <dbReference type="Google" id="ProtNLM"/>
    </source>
</evidence>
<dbReference type="Proteomes" id="UP001596001">
    <property type="component" value="Unassembled WGS sequence"/>
</dbReference>
<evidence type="ECO:0000313" key="1">
    <source>
        <dbReference type="EMBL" id="MFC4787626.1"/>
    </source>
</evidence>
<protein>
    <recommendedName>
        <fullName evidence="3">Tetratricopeptide repeat protein</fullName>
    </recommendedName>
</protein>
<organism evidence="1 2">
    <name type="scientific">Giesbergeria sinuosa</name>
    <dbReference type="NCBI Taxonomy" id="80883"/>
    <lineage>
        <taxon>Bacteria</taxon>
        <taxon>Pseudomonadati</taxon>
        <taxon>Pseudomonadota</taxon>
        <taxon>Betaproteobacteria</taxon>
        <taxon>Burkholderiales</taxon>
        <taxon>Comamonadaceae</taxon>
        <taxon>Giesbergeria</taxon>
    </lineage>
</organism>
<sequence length="271" mass="29780">MARWTLFPYPHRYQYDSAGLAAQWLNLHRGDAEPLPSDAPVLAAWVLFHNGHFQQAMEAGLAAGTFAGITVANLSTIIHARYLEKRERTRQELFLEVAERAQIQIQSQPDNPNAWYCHGYALQHYSQGISVAKALAQGVGNKVKHSLERAIALAPAHADARMVLGVFHAEVIDKVGPLIGGMTYGAKKDVALRLFQETLQLQPESALARTEYADALIMLEGSARMAEATALYEQAARSTPLDAAQYLATEMAQTELATEEYGDWVAMASKS</sequence>
<dbReference type="Gene3D" id="1.25.40.10">
    <property type="entry name" value="Tetratricopeptide repeat domain"/>
    <property type="match status" value="1"/>
</dbReference>
<gene>
    <name evidence="1" type="ORF">ACFO6X_01260</name>
</gene>
<accession>A0ABV9Q973</accession>
<dbReference type="RefSeq" id="WP_382429251.1">
    <property type="nucleotide sequence ID" value="NZ_JBHSHJ010000001.1"/>
</dbReference>